<dbReference type="PANTHER" id="PTHR34180:SF1">
    <property type="entry name" value="BETA-ALANYL-DOPAMINE_CARCININE HYDROLASE"/>
    <property type="match status" value="1"/>
</dbReference>
<dbReference type="NCBIfam" id="NF040521">
    <property type="entry name" value="C45_proenzyme"/>
    <property type="match status" value="1"/>
</dbReference>
<dbReference type="InterPro" id="IPR047801">
    <property type="entry name" value="Peptidase_C45"/>
</dbReference>
<dbReference type="Gene3D" id="1.10.10.2120">
    <property type="match status" value="1"/>
</dbReference>
<organism evidence="2 3">
    <name type="scientific">Fusarium albosuccineum</name>
    <dbReference type="NCBI Taxonomy" id="1237068"/>
    <lineage>
        <taxon>Eukaryota</taxon>
        <taxon>Fungi</taxon>
        <taxon>Dikarya</taxon>
        <taxon>Ascomycota</taxon>
        <taxon>Pezizomycotina</taxon>
        <taxon>Sordariomycetes</taxon>
        <taxon>Hypocreomycetidae</taxon>
        <taxon>Hypocreales</taxon>
        <taxon>Nectriaceae</taxon>
        <taxon>Fusarium</taxon>
        <taxon>Fusarium decemcellulare species complex</taxon>
    </lineage>
</organism>
<accession>A0A8H4PA36</accession>
<dbReference type="Pfam" id="PF03417">
    <property type="entry name" value="AAT"/>
    <property type="match status" value="1"/>
</dbReference>
<evidence type="ECO:0000313" key="3">
    <source>
        <dbReference type="Proteomes" id="UP000554235"/>
    </source>
</evidence>
<protein>
    <submittedName>
        <fullName evidence="2">Isopenicillin-N N-acyltransferase</fullName>
    </submittedName>
</protein>
<proteinExistence type="predicted"/>
<dbReference type="PANTHER" id="PTHR34180">
    <property type="entry name" value="PEPTIDASE C45"/>
    <property type="match status" value="1"/>
</dbReference>
<keyword evidence="2" id="KW-0808">Transferase</keyword>
<feature type="domain" description="Peptidase C45 hydrolase" evidence="1">
    <location>
        <begin position="51"/>
        <end position="276"/>
    </location>
</feature>
<keyword evidence="2" id="KW-0012">Acyltransferase</keyword>
<keyword evidence="3" id="KW-1185">Reference proteome</keyword>
<dbReference type="OrthoDB" id="189997at2759"/>
<dbReference type="InterPro" id="IPR005079">
    <property type="entry name" value="Peptidase_C45_hydrolase"/>
</dbReference>
<reference evidence="2 3" key="1">
    <citation type="submission" date="2020-01" db="EMBL/GenBank/DDBJ databases">
        <title>Identification and distribution of gene clusters putatively required for synthesis of sphingolipid metabolism inhibitors in phylogenetically diverse species of the filamentous fungus Fusarium.</title>
        <authorList>
            <person name="Kim H.-S."/>
            <person name="Busman M."/>
            <person name="Brown D.W."/>
            <person name="Divon H."/>
            <person name="Uhlig S."/>
            <person name="Proctor R.H."/>
        </authorList>
    </citation>
    <scope>NUCLEOTIDE SEQUENCE [LARGE SCALE GENOMIC DNA]</scope>
    <source>
        <strain evidence="2 3">NRRL 20459</strain>
    </source>
</reference>
<dbReference type="EMBL" id="JAADYS010001126">
    <property type="protein sequence ID" value="KAF4464910.1"/>
    <property type="molecule type" value="Genomic_DNA"/>
</dbReference>
<dbReference type="Gene3D" id="3.60.60.10">
    <property type="entry name" value="Penicillin V Acylase, Chain A"/>
    <property type="match status" value="1"/>
</dbReference>
<dbReference type="GO" id="GO:0016746">
    <property type="term" value="F:acyltransferase activity"/>
    <property type="evidence" value="ECO:0007669"/>
    <property type="project" value="UniProtKB-KW"/>
</dbReference>
<dbReference type="Proteomes" id="UP000554235">
    <property type="component" value="Unassembled WGS sequence"/>
</dbReference>
<comment type="caution">
    <text evidence="2">The sequence shown here is derived from an EMBL/GenBank/DDBJ whole genome shotgun (WGS) entry which is preliminary data.</text>
</comment>
<gene>
    <name evidence="2" type="ORF">FALBO_8254</name>
</gene>
<dbReference type="InterPro" id="IPR047794">
    <property type="entry name" value="C45_proenzyme-like"/>
</dbReference>
<evidence type="ECO:0000259" key="1">
    <source>
        <dbReference type="Pfam" id="PF03417"/>
    </source>
</evidence>
<evidence type="ECO:0000313" key="2">
    <source>
        <dbReference type="EMBL" id="KAF4464910.1"/>
    </source>
</evidence>
<name>A0A8H4PA36_9HYPO</name>
<sequence length="287" mass="30766">MRGIADGAGVELLDIVALNVRTEITFSLFTDNPTASMKTDGCTSLACRTETGGMFLAQNWDWQVEQAPNLFVCHISQPITGLPKISMVTEGGVIGKIGLNSSGVGVCLNAIKARGVDTPKLPIHLALRAALESHSALKAARKLEAIGTAGSGHILVSDQAEAIGLECTSIGIKEIKQGRDGTIVHANHLVLEHPIVEEFPWLSDSNRRMKRLSELLEGKPSSEAISESFLFELFKDEEGFPGAINRCQVDGCETQTLFNIIMDLAERKATVKVGRPTSSSESIGLCP</sequence>
<dbReference type="AlphaFoldDB" id="A0A8H4PA36"/>